<evidence type="ECO:0000313" key="1">
    <source>
        <dbReference type="EMBL" id="ARD23031.1"/>
    </source>
</evidence>
<organism evidence="1 2">
    <name type="scientific">Shewanella japonica</name>
    <dbReference type="NCBI Taxonomy" id="93973"/>
    <lineage>
        <taxon>Bacteria</taxon>
        <taxon>Pseudomonadati</taxon>
        <taxon>Pseudomonadota</taxon>
        <taxon>Gammaproteobacteria</taxon>
        <taxon>Alteromonadales</taxon>
        <taxon>Shewanellaceae</taxon>
        <taxon>Shewanella</taxon>
    </lineage>
</organism>
<protein>
    <recommendedName>
        <fullName evidence="3">DUF2164 domain-containing protein</fullName>
    </recommendedName>
</protein>
<sequence>MSKIELTAEQREMMVNKLQRYFEDELDQDLGQFEAEFLLDFLGKNIGAHFYNQGLHDARAIFEARIETIDEDIYGIEKDVN</sequence>
<dbReference type="EMBL" id="CP020472">
    <property type="protein sequence ID" value="ARD23031.1"/>
    <property type="molecule type" value="Genomic_DNA"/>
</dbReference>
<dbReference type="InterPro" id="IPR018680">
    <property type="entry name" value="DUF2164"/>
</dbReference>
<evidence type="ECO:0000313" key="2">
    <source>
        <dbReference type="Proteomes" id="UP000191820"/>
    </source>
</evidence>
<dbReference type="RefSeq" id="WP_080916147.1">
    <property type="nucleotide sequence ID" value="NZ_CP020472.1"/>
</dbReference>
<dbReference type="Pfam" id="PF09932">
    <property type="entry name" value="DUF2164"/>
    <property type="match status" value="1"/>
</dbReference>
<gene>
    <name evidence="1" type="ORF">SJ2017_2750</name>
</gene>
<name>A0ABM6JL85_9GAMM</name>
<evidence type="ECO:0008006" key="3">
    <source>
        <dbReference type="Google" id="ProtNLM"/>
    </source>
</evidence>
<reference evidence="1 2" key="1">
    <citation type="submission" date="2017-03" db="EMBL/GenBank/DDBJ databases">
        <title>Genome sequencing of Shewanella japonica KCTC 22435.</title>
        <authorList>
            <person name="Kim K.M."/>
        </authorList>
    </citation>
    <scope>NUCLEOTIDE SEQUENCE [LARGE SCALE GENOMIC DNA]</scope>
    <source>
        <strain evidence="1 2">KCTC 22435</strain>
    </source>
</reference>
<dbReference type="Proteomes" id="UP000191820">
    <property type="component" value="Chromosome"/>
</dbReference>
<accession>A0ABM6JL85</accession>
<proteinExistence type="predicted"/>
<keyword evidence="2" id="KW-1185">Reference proteome</keyword>